<name>A0A7C9CNY2_OPUST</name>
<organism evidence="1">
    <name type="scientific">Opuntia streptacantha</name>
    <name type="common">Prickly pear cactus</name>
    <name type="synonym">Opuntia cardona</name>
    <dbReference type="NCBI Taxonomy" id="393608"/>
    <lineage>
        <taxon>Eukaryota</taxon>
        <taxon>Viridiplantae</taxon>
        <taxon>Streptophyta</taxon>
        <taxon>Embryophyta</taxon>
        <taxon>Tracheophyta</taxon>
        <taxon>Spermatophyta</taxon>
        <taxon>Magnoliopsida</taxon>
        <taxon>eudicotyledons</taxon>
        <taxon>Gunneridae</taxon>
        <taxon>Pentapetalae</taxon>
        <taxon>Caryophyllales</taxon>
        <taxon>Cactineae</taxon>
        <taxon>Cactaceae</taxon>
        <taxon>Opuntioideae</taxon>
        <taxon>Opuntia</taxon>
    </lineage>
</organism>
<protein>
    <submittedName>
        <fullName evidence="1">Uncharacterized protein</fullName>
    </submittedName>
</protein>
<proteinExistence type="predicted"/>
<dbReference type="EMBL" id="GISG01037162">
    <property type="protein sequence ID" value="MBA4622146.1"/>
    <property type="molecule type" value="Transcribed_RNA"/>
</dbReference>
<dbReference type="AlphaFoldDB" id="A0A7C9CNY2"/>
<sequence>MLTHEIQLALKLSFGIESCWEHGDRSYRSRNLKAINKSNHYKVHFSLDATRFAENLLFSNFAKPHIANQTPEPTETAKSFLGIFSTVNATPFFSCLQRISFIQTKAQVFLSIVSTIR</sequence>
<reference evidence="1" key="1">
    <citation type="journal article" date="2013" name="J. Plant Res.">
        <title>Effect of fungi and light on seed germination of three Opuntia species from semiarid lands of central Mexico.</title>
        <authorList>
            <person name="Delgado-Sanchez P."/>
            <person name="Jimenez-Bremont J.F."/>
            <person name="Guerrero-Gonzalez Mde L."/>
            <person name="Flores J."/>
        </authorList>
    </citation>
    <scope>NUCLEOTIDE SEQUENCE</scope>
    <source>
        <tissue evidence="1">Cladode</tissue>
    </source>
</reference>
<reference evidence="1" key="2">
    <citation type="submission" date="2020-07" db="EMBL/GenBank/DDBJ databases">
        <authorList>
            <person name="Vera ALvarez R."/>
            <person name="Arias-Moreno D.M."/>
            <person name="Jimenez-Jacinto V."/>
            <person name="Jimenez-Bremont J.F."/>
            <person name="Swaminathan K."/>
            <person name="Moose S.P."/>
            <person name="Guerrero-Gonzalez M.L."/>
            <person name="Marino-Ramirez L."/>
            <person name="Landsman D."/>
            <person name="Rodriguez-Kessler M."/>
            <person name="Delgado-Sanchez P."/>
        </authorList>
    </citation>
    <scope>NUCLEOTIDE SEQUENCE</scope>
    <source>
        <tissue evidence="1">Cladode</tissue>
    </source>
</reference>
<accession>A0A7C9CNY2</accession>
<evidence type="ECO:0000313" key="1">
    <source>
        <dbReference type="EMBL" id="MBA4622146.1"/>
    </source>
</evidence>